<evidence type="ECO:0000256" key="5">
    <source>
        <dbReference type="ARBA" id="ARBA00023187"/>
    </source>
</evidence>
<keyword evidence="7" id="KW-0175">Coiled coil</keyword>
<keyword evidence="9" id="KW-1185">Reference proteome</keyword>
<protein>
    <recommendedName>
        <fullName evidence="10">Pre-mRNA-splicing factor SPF27</fullName>
    </recommendedName>
</protein>
<dbReference type="GO" id="GO:0071013">
    <property type="term" value="C:catalytic step 2 spliceosome"/>
    <property type="evidence" value="ECO:0007669"/>
    <property type="project" value="TreeGrafter"/>
</dbReference>
<dbReference type="Pfam" id="PF05700">
    <property type="entry name" value="BCAS2"/>
    <property type="match status" value="1"/>
</dbReference>
<keyword evidence="4" id="KW-0747">Spliceosome</keyword>
<proteinExistence type="inferred from homology"/>
<dbReference type="GO" id="GO:0006397">
    <property type="term" value="P:mRNA processing"/>
    <property type="evidence" value="ECO:0007669"/>
    <property type="project" value="UniProtKB-KW"/>
</dbReference>
<dbReference type="Proteomes" id="UP001412239">
    <property type="component" value="Unassembled WGS sequence"/>
</dbReference>
<organism evidence="8 9">
    <name type="scientific">Tuber aestivum</name>
    <name type="common">summer truffle</name>
    <dbReference type="NCBI Taxonomy" id="59557"/>
    <lineage>
        <taxon>Eukaryota</taxon>
        <taxon>Fungi</taxon>
        <taxon>Dikarya</taxon>
        <taxon>Ascomycota</taxon>
        <taxon>Pezizomycotina</taxon>
        <taxon>Pezizomycetes</taxon>
        <taxon>Pezizales</taxon>
        <taxon>Tuberaceae</taxon>
        <taxon>Tuber</taxon>
    </lineage>
</organism>
<comment type="similarity">
    <text evidence="2">Belongs to the SPF27 family.</text>
</comment>
<dbReference type="PANTHER" id="PTHR13296">
    <property type="entry name" value="BCAS2 PROTEIN"/>
    <property type="match status" value="1"/>
</dbReference>
<dbReference type="PANTHER" id="PTHR13296:SF0">
    <property type="entry name" value="PRE-MRNA-SPLICING FACTOR SPF27"/>
    <property type="match status" value="1"/>
</dbReference>
<evidence type="ECO:0000256" key="2">
    <source>
        <dbReference type="ARBA" id="ARBA00010788"/>
    </source>
</evidence>
<evidence type="ECO:0000313" key="9">
    <source>
        <dbReference type="Proteomes" id="UP001412239"/>
    </source>
</evidence>
<evidence type="ECO:0000256" key="3">
    <source>
        <dbReference type="ARBA" id="ARBA00022664"/>
    </source>
</evidence>
<keyword evidence="5" id="KW-0508">mRNA splicing</keyword>
<evidence type="ECO:0000256" key="6">
    <source>
        <dbReference type="ARBA" id="ARBA00023242"/>
    </source>
</evidence>
<dbReference type="EMBL" id="LN890948">
    <property type="protein sequence ID" value="CUS15363.1"/>
    <property type="molecule type" value="Genomic_DNA"/>
</dbReference>
<evidence type="ECO:0000313" key="8">
    <source>
        <dbReference type="EMBL" id="CUS15363.1"/>
    </source>
</evidence>
<gene>
    <name evidence="8" type="ORF">GSTUAT00000620001</name>
</gene>
<name>A0A292Q9E8_9PEZI</name>
<feature type="coiled-coil region" evidence="7">
    <location>
        <begin position="126"/>
        <end position="153"/>
    </location>
</feature>
<accession>A0A292Q9E8</accession>
<sequence>MATATDTIALYDSLPYIDTPPTDSELESIHKQITSELSADHKTTPHPRLPPLVEPNFRPATQAELDRIAAGKPWVGGIDVSRYELAAEASRSALVAAYASAAHVEARLANLTLLNEFGKNSWLVHNSQLEALLKGLEEKLMELKTECEVVNKERKGVQVDAQPELAALEERWKGGIGKVLEVEAGAEAVRQEILKRRREKAEVTDS</sequence>
<dbReference type="GO" id="GO:0000974">
    <property type="term" value="C:Prp19 complex"/>
    <property type="evidence" value="ECO:0007669"/>
    <property type="project" value="TreeGrafter"/>
</dbReference>
<keyword evidence="6" id="KW-0539">Nucleus</keyword>
<dbReference type="GO" id="GO:0071011">
    <property type="term" value="C:precatalytic spliceosome"/>
    <property type="evidence" value="ECO:0007669"/>
    <property type="project" value="TreeGrafter"/>
</dbReference>
<comment type="subcellular location">
    <subcellularLocation>
        <location evidence="1">Nucleus</location>
    </subcellularLocation>
</comment>
<dbReference type="AlphaFoldDB" id="A0A292Q9E8"/>
<evidence type="ECO:0000256" key="4">
    <source>
        <dbReference type="ARBA" id="ARBA00022728"/>
    </source>
</evidence>
<evidence type="ECO:0000256" key="7">
    <source>
        <dbReference type="SAM" id="Coils"/>
    </source>
</evidence>
<evidence type="ECO:0000256" key="1">
    <source>
        <dbReference type="ARBA" id="ARBA00004123"/>
    </source>
</evidence>
<keyword evidence="3" id="KW-0507">mRNA processing</keyword>
<evidence type="ECO:0008006" key="10">
    <source>
        <dbReference type="Google" id="ProtNLM"/>
    </source>
</evidence>
<dbReference type="InterPro" id="IPR008409">
    <property type="entry name" value="SPF27"/>
</dbReference>
<reference evidence="8" key="1">
    <citation type="submission" date="2015-10" db="EMBL/GenBank/DDBJ databases">
        <authorList>
            <person name="Regsiter A."/>
            <person name="william w."/>
        </authorList>
    </citation>
    <scope>NUCLEOTIDE SEQUENCE</scope>
    <source>
        <strain evidence="8">Montdore</strain>
    </source>
</reference>
<dbReference type="GO" id="GO:0008380">
    <property type="term" value="P:RNA splicing"/>
    <property type="evidence" value="ECO:0007669"/>
    <property type="project" value="UniProtKB-KW"/>
</dbReference>